<protein>
    <recommendedName>
        <fullName evidence="1">DNA binding HTH domain-containing protein</fullName>
    </recommendedName>
</protein>
<evidence type="ECO:0000313" key="3">
    <source>
        <dbReference type="Proteomes" id="UP001500567"/>
    </source>
</evidence>
<dbReference type="RefSeq" id="WP_345075134.1">
    <property type="nucleotide sequence ID" value="NZ_BAABDJ010000040.1"/>
</dbReference>
<dbReference type="Pfam" id="PF02954">
    <property type="entry name" value="HTH_8"/>
    <property type="match status" value="1"/>
</dbReference>
<comment type="caution">
    <text evidence="2">The sequence shown here is derived from an EMBL/GenBank/DDBJ whole genome shotgun (WGS) entry which is preliminary data.</text>
</comment>
<dbReference type="EMBL" id="BAABDJ010000040">
    <property type="protein sequence ID" value="GAA4019780.1"/>
    <property type="molecule type" value="Genomic_DNA"/>
</dbReference>
<dbReference type="InterPro" id="IPR009057">
    <property type="entry name" value="Homeodomain-like_sf"/>
</dbReference>
<evidence type="ECO:0000259" key="1">
    <source>
        <dbReference type="Pfam" id="PF02954"/>
    </source>
</evidence>
<dbReference type="SUPFAM" id="SSF46689">
    <property type="entry name" value="Homeodomain-like"/>
    <property type="match status" value="1"/>
</dbReference>
<dbReference type="PRINTS" id="PR01590">
    <property type="entry name" value="HTHFIS"/>
</dbReference>
<gene>
    <name evidence="2" type="ORF">GCM10022408_37400</name>
</gene>
<sequence>MERNHIRQVLQEAHGNKAEAARTLNVAVTTLYRKMQECGL</sequence>
<dbReference type="Proteomes" id="UP001500567">
    <property type="component" value="Unassembled WGS sequence"/>
</dbReference>
<accession>A0ABP7T1X1</accession>
<reference evidence="3" key="1">
    <citation type="journal article" date="2019" name="Int. J. Syst. Evol. Microbiol.">
        <title>The Global Catalogue of Microorganisms (GCM) 10K type strain sequencing project: providing services to taxonomists for standard genome sequencing and annotation.</title>
        <authorList>
            <consortium name="The Broad Institute Genomics Platform"/>
            <consortium name="The Broad Institute Genome Sequencing Center for Infectious Disease"/>
            <person name="Wu L."/>
            <person name="Ma J."/>
        </authorList>
    </citation>
    <scope>NUCLEOTIDE SEQUENCE [LARGE SCALE GENOMIC DNA]</scope>
    <source>
        <strain evidence="3">JCM 17224</strain>
    </source>
</reference>
<feature type="domain" description="DNA binding HTH" evidence="1">
    <location>
        <begin position="2"/>
        <end position="37"/>
    </location>
</feature>
<dbReference type="Gene3D" id="1.10.10.60">
    <property type="entry name" value="Homeodomain-like"/>
    <property type="match status" value="1"/>
</dbReference>
<organism evidence="2 3">
    <name type="scientific">Hymenobacter fastidiosus</name>
    <dbReference type="NCBI Taxonomy" id="486264"/>
    <lineage>
        <taxon>Bacteria</taxon>
        <taxon>Pseudomonadati</taxon>
        <taxon>Bacteroidota</taxon>
        <taxon>Cytophagia</taxon>
        <taxon>Cytophagales</taxon>
        <taxon>Hymenobacteraceae</taxon>
        <taxon>Hymenobacter</taxon>
    </lineage>
</organism>
<keyword evidence="3" id="KW-1185">Reference proteome</keyword>
<evidence type="ECO:0000313" key="2">
    <source>
        <dbReference type="EMBL" id="GAA4019780.1"/>
    </source>
</evidence>
<dbReference type="InterPro" id="IPR002197">
    <property type="entry name" value="HTH_Fis"/>
</dbReference>
<proteinExistence type="predicted"/>
<name>A0ABP7T1X1_9BACT</name>